<evidence type="ECO:0000313" key="2">
    <source>
        <dbReference type="Proteomes" id="UP000234323"/>
    </source>
</evidence>
<dbReference type="EMBL" id="LLXI01003067">
    <property type="protein sequence ID" value="PKY58549.1"/>
    <property type="molecule type" value="Genomic_DNA"/>
</dbReference>
<comment type="caution">
    <text evidence="1">The sequence shown here is derived from an EMBL/GenBank/DDBJ whole genome shotgun (WGS) entry which is preliminary data.</text>
</comment>
<dbReference type="Proteomes" id="UP000234323">
    <property type="component" value="Unassembled WGS sequence"/>
</dbReference>
<organism evidence="1 2">
    <name type="scientific">Rhizophagus irregularis</name>
    <dbReference type="NCBI Taxonomy" id="588596"/>
    <lineage>
        <taxon>Eukaryota</taxon>
        <taxon>Fungi</taxon>
        <taxon>Fungi incertae sedis</taxon>
        <taxon>Mucoromycota</taxon>
        <taxon>Glomeromycotina</taxon>
        <taxon>Glomeromycetes</taxon>
        <taxon>Glomerales</taxon>
        <taxon>Glomeraceae</taxon>
        <taxon>Rhizophagus</taxon>
    </lineage>
</organism>
<sequence>MGYEMGYGHGMGYGIWDMGYGIWIWDGIWDNGIWWDDLKKILVQLFSLFMSPSFHDFPYKKLKPLYKKRAV</sequence>
<reference evidence="1 2" key="1">
    <citation type="submission" date="2015-10" db="EMBL/GenBank/DDBJ databases">
        <title>Genome analyses suggest a sexual origin of heterokaryosis in a supposedly ancient asexual fungus.</title>
        <authorList>
            <person name="Ropars J."/>
            <person name="Sedzielewska K."/>
            <person name="Noel J."/>
            <person name="Charron P."/>
            <person name="Farinelli L."/>
            <person name="Marton T."/>
            <person name="Kruger M."/>
            <person name="Pelin A."/>
            <person name="Brachmann A."/>
            <person name="Corradi N."/>
        </authorList>
    </citation>
    <scope>NUCLEOTIDE SEQUENCE [LARGE SCALE GENOMIC DNA]</scope>
    <source>
        <strain evidence="1 2">A4</strain>
    </source>
</reference>
<keyword evidence="2" id="KW-1185">Reference proteome</keyword>
<accession>A0A2I1HI60</accession>
<evidence type="ECO:0000313" key="1">
    <source>
        <dbReference type="EMBL" id="PKY58549.1"/>
    </source>
</evidence>
<name>A0A2I1HI60_9GLOM</name>
<protein>
    <submittedName>
        <fullName evidence="1">Uncharacterized protein</fullName>
    </submittedName>
</protein>
<gene>
    <name evidence="1" type="ORF">RhiirA4_480558</name>
</gene>
<dbReference type="AlphaFoldDB" id="A0A2I1HI60"/>
<proteinExistence type="predicted"/>